<proteinExistence type="predicted"/>
<gene>
    <name evidence="1" type="ORF">HMPREF9718_00788</name>
</gene>
<evidence type="ECO:0000313" key="1">
    <source>
        <dbReference type="EMBL" id="EKU76464.1"/>
    </source>
</evidence>
<comment type="caution">
    <text evidence="1">The sequence shown here is derived from an EMBL/GenBank/DDBJ whole genome shotgun (WGS) entry which is preliminary data.</text>
</comment>
<dbReference type="AlphaFoldDB" id="K9CW63"/>
<organism evidence="1 2">
    <name type="scientific">Sphingobium yanoikuyae ATCC 51230</name>
    <dbReference type="NCBI Taxonomy" id="883163"/>
    <lineage>
        <taxon>Bacteria</taxon>
        <taxon>Pseudomonadati</taxon>
        <taxon>Pseudomonadota</taxon>
        <taxon>Alphaproteobacteria</taxon>
        <taxon>Sphingomonadales</taxon>
        <taxon>Sphingomonadaceae</taxon>
        <taxon>Sphingobium</taxon>
    </lineage>
</organism>
<name>K9CW63_SPHYA</name>
<dbReference type="Proteomes" id="UP000009887">
    <property type="component" value="Unassembled WGS sequence"/>
</dbReference>
<protein>
    <submittedName>
        <fullName evidence="1">Uncharacterized protein</fullName>
    </submittedName>
</protein>
<evidence type="ECO:0000313" key="2">
    <source>
        <dbReference type="Proteomes" id="UP000009887"/>
    </source>
</evidence>
<dbReference type="EMBL" id="AGZU01000006">
    <property type="protein sequence ID" value="EKU76464.1"/>
    <property type="molecule type" value="Genomic_DNA"/>
</dbReference>
<dbReference type="HOGENOM" id="CLU_2048253_0_0_5"/>
<sequence>MRYNGNEHYPNCRLNELAPNFLTSTRSHARQSRNSDRRLIFVTISSDFIVNLIGLFQRDFGAHDAHITDNFFVTFTLSNVGLSKVGFCRVKGIRTYENFQRLIILMIHTKTANLILASRF</sequence>
<accession>K9CW63</accession>
<keyword evidence="2" id="KW-1185">Reference proteome</keyword>
<reference evidence="1 2" key="1">
    <citation type="submission" date="2012-09" db="EMBL/GenBank/DDBJ databases">
        <title>The Genome Sequence of Sphingobium yanoikuyae ATCC 51230.</title>
        <authorList>
            <consortium name="The Broad Institute Genome Sequencing Platform"/>
            <person name="Earl A."/>
            <person name="Ward D."/>
            <person name="Feldgarden M."/>
            <person name="Gevers D."/>
            <person name="Huys G."/>
            <person name="Walker B."/>
            <person name="Young S.K."/>
            <person name="Zeng Q."/>
            <person name="Gargeya S."/>
            <person name="Fitzgerald M."/>
            <person name="Haas B."/>
            <person name="Abouelleil A."/>
            <person name="Alvarado L."/>
            <person name="Arachchi H.M."/>
            <person name="Berlin A.M."/>
            <person name="Chapman S.B."/>
            <person name="Goldberg J."/>
            <person name="Griggs A."/>
            <person name="Gujja S."/>
            <person name="Hansen M."/>
            <person name="Howarth C."/>
            <person name="Imamovic A."/>
            <person name="Larimer J."/>
            <person name="McCowen C."/>
            <person name="Montmayeur A."/>
            <person name="Murphy C."/>
            <person name="Neiman D."/>
            <person name="Pearson M."/>
            <person name="Priest M."/>
            <person name="Roberts A."/>
            <person name="Saif S."/>
            <person name="Shea T."/>
            <person name="Sisk P."/>
            <person name="Sykes S."/>
            <person name="Wortman J."/>
            <person name="Nusbaum C."/>
            <person name="Birren B."/>
        </authorList>
    </citation>
    <scope>NUCLEOTIDE SEQUENCE [LARGE SCALE GENOMIC DNA]</scope>
    <source>
        <strain evidence="1 2">ATCC 51230</strain>
    </source>
</reference>